<evidence type="ECO:0000313" key="1">
    <source>
        <dbReference type="EMBL" id="QQZ49032.1"/>
    </source>
</evidence>
<dbReference type="EMBL" id="CP068570">
    <property type="protein sequence ID" value="QQZ49032.1"/>
    <property type="molecule type" value="Genomic_DNA"/>
</dbReference>
<protein>
    <submittedName>
        <fullName evidence="1">Uncharacterized protein</fullName>
    </submittedName>
</protein>
<sequence length="115" mass="12340">MMGIKDLVDLAIDEDPRSPCLWVPGEHWDDFCAALGRTPNLIGAVIYRDKTIRDGGPGTDVVTGSDQGAIGGDDPAGAGLGWRGLAHRLDCNTRALSAPQSRLSLEEKEPHHDPR</sequence>
<proteinExistence type="predicted"/>
<organism evidence="1">
    <name type="scientific">Phenylobacterium glaciei</name>
    <dbReference type="NCBI Taxonomy" id="2803784"/>
    <lineage>
        <taxon>Bacteria</taxon>
        <taxon>Pseudomonadati</taxon>
        <taxon>Pseudomonadota</taxon>
        <taxon>Alphaproteobacteria</taxon>
        <taxon>Caulobacterales</taxon>
        <taxon>Caulobacteraceae</taxon>
        <taxon>Phenylobacterium</taxon>
    </lineage>
</organism>
<accession>A0A974P167</accession>
<gene>
    <name evidence="1" type="ORF">JKL49_17645</name>
</gene>
<name>A0A974P167_9CAUL</name>
<dbReference type="AlphaFoldDB" id="A0A974P167"/>
<reference evidence="1" key="1">
    <citation type="submission" date="2021-01" db="EMBL/GenBank/DDBJ databases">
        <title>Genome sequence of Phenylobacterium sp. 20VBR1 isolated from a valley glaceir, Ny-Alesund, Svalbard.</title>
        <authorList>
            <person name="Thomas F.A."/>
            <person name="Krishnan K.P."/>
            <person name="Sinha R.K."/>
        </authorList>
    </citation>
    <scope>NUCLEOTIDE SEQUENCE</scope>
    <source>
        <strain evidence="1">20VBR1</strain>
    </source>
</reference>